<name>A0AAV7VBL6_PLEWA</name>
<dbReference type="AlphaFoldDB" id="A0AAV7VBL6"/>
<evidence type="ECO:0000313" key="3">
    <source>
        <dbReference type="Proteomes" id="UP001066276"/>
    </source>
</evidence>
<evidence type="ECO:0000256" key="1">
    <source>
        <dbReference type="SAM" id="Coils"/>
    </source>
</evidence>
<feature type="coiled-coil region" evidence="1">
    <location>
        <begin position="60"/>
        <end position="101"/>
    </location>
</feature>
<dbReference type="Proteomes" id="UP001066276">
    <property type="component" value="Chromosome 2_1"/>
</dbReference>
<protein>
    <submittedName>
        <fullName evidence="2">Uncharacterized protein</fullName>
    </submittedName>
</protein>
<dbReference type="EMBL" id="JANPWB010000003">
    <property type="protein sequence ID" value="KAJ1198965.1"/>
    <property type="molecule type" value="Genomic_DNA"/>
</dbReference>
<accession>A0AAV7VBL6</accession>
<gene>
    <name evidence="2" type="ORF">NDU88_002803</name>
</gene>
<evidence type="ECO:0000313" key="2">
    <source>
        <dbReference type="EMBL" id="KAJ1198965.1"/>
    </source>
</evidence>
<reference evidence="2" key="1">
    <citation type="journal article" date="2022" name="bioRxiv">
        <title>Sequencing and chromosome-scale assembly of the giantPleurodeles waltlgenome.</title>
        <authorList>
            <person name="Brown T."/>
            <person name="Elewa A."/>
            <person name="Iarovenko S."/>
            <person name="Subramanian E."/>
            <person name="Araus A.J."/>
            <person name="Petzold A."/>
            <person name="Susuki M."/>
            <person name="Suzuki K.-i.T."/>
            <person name="Hayashi T."/>
            <person name="Toyoda A."/>
            <person name="Oliveira C."/>
            <person name="Osipova E."/>
            <person name="Leigh N.D."/>
            <person name="Simon A."/>
            <person name="Yun M.H."/>
        </authorList>
    </citation>
    <scope>NUCLEOTIDE SEQUENCE</scope>
    <source>
        <strain evidence="2">20211129_DDA</strain>
        <tissue evidence="2">Liver</tissue>
    </source>
</reference>
<keyword evidence="1" id="KW-0175">Coiled coil</keyword>
<organism evidence="2 3">
    <name type="scientific">Pleurodeles waltl</name>
    <name type="common">Iberian ribbed newt</name>
    <dbReference type="NCBI Taxonomy" id="8319"/>
    <lineage>
        <taxon>Eukaryota</taxon>
        <taxon>Metazoa</taxon>
        <taxon>Chordata</taxon>
        <taxon>Craniata</taxon>
        <taxon>Vertebrata</taxon>
        <taxon>Euteleostomi</taxon>
        <taxon>Amphibia</taxon>
        <taxon>Batrachia</taxon>
        <taxon>Caudata</taxon>
        <taxon>Salamandroidea</taxon>
        <taxon>Salamandridae</taxon>
        <taxon>Pleurodelinae</taxon>
        <taxon>Pleurodeles</taxon>
    </lineage>
</organism>
<sequence>MLARPHQSLPQDFVILLFQESLQSSGQQSDGGTAQWDIKDMLNLIPDEIRDLKVSQPTEVAALRQNLSKIEEAMENFLARLQETESRISHLEDQITVMQDLVNRVT</sequence>
<proteinExistence type="predicted"/>
<keyword evidence="3" id="KW-1185">Reference proteome</keyword>
<comment type="caution">
    <text evidence="2">The sequence shown here is derived from an EMBL/GenBank/DDBJ whole genome shotgun (WGS) entry which is preliminary data.</text>
</comment>